<dbReference type="AlphaFoldDB" id="A0A7J0G727"/>
<sequence length="70" mass="7673">MQNMGMGCRIPVIDMKDFAGLKLLMMEMKVVSRSLLDLTVEVKLRNSDPVEGKGYTSPHKASAVFEGLGT</sequence>
<proteinExistence type="predicted"/>
<evidence type="ECO:0000313" key="1">
    <source>
        <dbReference type="EMBL" id="GFZ06588.1"/>
    </source>
</evidence>
<protein>
    <submittedName>
        <fullName evidence="1">Uncharacterized protein</fullName>
    </submittedName>
</protein>
<dbReference type="EMBL" id="BJWL01000018">
    <property type="protein sequence ID" value="GFZ06588.1"/>
    <property type="molecule type" value="Genomic_DNA"/>
</dbReference>
<gene>
    <name evidence="1" type="ORF">Acr_18g0007580</name>
</gene>
<organism evidence="1 2">
    <name type="scientific">Actinidia rufa</name>
    <dbReference type="NCBI Taxonomy" id="165716"/>
    <lineage>
        <taxon>Eukaryota</taxon>
        <taxon>Viridiplantae</taxon>
        <taxon>Streptophyta</taxon>
        <taxon>Embryophyta</taxon>
        <taxon>Tracheophyta</taxon>
        <taxon>Spermatophyta</taxon>
        <taxon>Magnoliopsida</taxon>
        <taxon>eudicotyledons</taxon>
        <taxon>Gunneridae</taxon>
        <taxon>Pentapetalae</taxon>
        <taxon>asterids</taxon>
        <taxon>Ericales</taxon>
        <taxon>Actinidiaceae</taxon>
        <taxon>Actinidia</taxon>
    </lineage>
</organism>
<dbReference type="OrthoDB" id="1687948at2759"/>
<evidence type="ECO:0000313" key="2">
    <source>
        <dbReference type="Proteomes" id="UP000585474"/>
    </source>
</evidence>
<dbReference type="Proteomes" id="UP000585474">
    <property type="component" value="Unassembled WGS sequence"/>
</dbReference>
<keyword evidence="2" id="KW-1185">Reference proteome</keyword>
<name>A0A7J0G727_9ERIC</name>
<reference evidence="1 2" key="1">
    <citation type="submission" date="2019-07" db="EMBL/GenBank/DDBJ databases">
        <title>De Novo Assembly of kiwifruit Actinidia rufa.</title>
        <authorList>
            <person name="Sugita-Konishi S."/>
            <person name="Sato K."/>
            <person name="Mori E."/>
            <person name="Abe Y."/>
            <person name="Kisaki G."/>
            <person name="Hamano K."/>
            <person name="Suezawa K."/>
            <person name="Otani M."/>
            <person name="Fukuda T."/>
            <person name="Manabe T."/>
            <person name="Gomi K."/>
            <person name="Tabuchi M."/>
            <person name="Akimitsu K."/>
            <person name="Kataoka I."/>
        </authorList>
    </citation>
    <scope>NUCLEOTIDE SEQUENCE [LARGE SCALE GENOMIC DNA]</scope>
    <source>
        <strain evidence="2">cv. Fuchu</strain>
    </source>
</reference>
<accession>A0A7J0G727</accession>
<comment type="caution">
    <text evidence="1">The sequence shown here is derived from an EMBL/GenBank/DDBJ whole genome shotgun (WGS) entry which is preliminary data.</text>
</comment>